<keyword evidence="2" id="KW-0808">Transferase</keyword>
<dbReference type="Proteomes" id="UP000182360">
    <property type="component" value="Unassembled WGS sequence"/>
</dbReference>
<keyword evidence="3" id="KW-1185">Reference proteome</keyword>
<feature type="domain" description="N-acetyltransferase" evidence="1">
    <location>
        <begin position="3"/>
        <end position="153"/>
    </location>
</feature>
<dbReference type="SUPFAM" id="SSF55729">
    <property type="entry name" value="Acyl-CoA N-acyltransferases (Nat)"/>
    <property type="match status" value="1"/>
</dbReference>
<sequence>MDLQIRKAIPEDAEILIKIYNDAFYEDCVRYGVCPAYGRSVEEMKKSIIEISKYIAYHDLTPIGVISVKDEGDGVYYIGCLCVIPEFQCKGIGHQLIEFMKTQYNDWKKIELITPIDKEKNVNFYTKKCGFKIDNEEMDSSVKVYHFSMQRKS</sequence>
<protein>
    <submittedName>
        <fullName evidence="2">Acetyltransferase (GNAT) domain-containing protein</fullName>
    </submittedName>
</protein>
<gene>
    <name evidence="2" type="ORF">SAMN04487977_102492</name>
</gene>
<evidence type="ECO:0000313" key="2">
    <source>
        <dbReference type="EMBL" id="SEQ10146.1"/>
    </source>
</evidence>
<dbReference type="Pfam" id="PF00583">
    <property type="entry name" value="Acetyltransf_1"/>
    <property type="match status" value="1"/>
</dbReference>
<proteinExistence type="predicted"/>
<reference evidence="2 3" key="1">
    <citation type="submission" date="2016-10" db="EMBL/GenBank/DDBJ databases">
        <authorList>
            <person name="de Groot N.N."/>
        </authorList>
    </citation>
    <scope>NUCLEOTIDE SEQUENCE [LARGE SCALE GENOMIC DNA]</scope>
    <source>
        <strain evidence="2 3">B25</strain>
    </source>
</reference>
<evidence type="ECO:0000259" key="1">
    <source>
        <dbReference type="PROSITE" id="PS51186"/>
    </source>
</evidence>
<dbReference type="EMBL" id="FOFU01000002">
    <property type="protein sequence ID" value="SEQ10146.1"/>
    <property type="molecule type" value="Genomic_DNA"/>
</dbReference>
<dbReference type="GO" id="GO:0016747">
    <property type="term" value="F:acyltransferase activity, transferring groups other than amino-acyl groups"/>
    <property type="evidence" value="ECO:0007669"/>
    <property type="project" value="InterPro"/>
</dbReference>
<dbReference type="CDD" id="cd04301">
    <property type="entry name" value="NAT_SF"/>
    <property type="match status" value="1"/>
</dbReference>
<dbReference type="InterPro" id="IPR000182">
    <property type="entry name" value="GNAT_dom"/>
</dbReference>
<dbReference type="PROSITE" id="PS51186">
    <property type="entry name" value="GNAT"/>
    <property type="match status" value="1"/>
</dbReference>
<dbReference type="RefSeq" id="WP_074641713.1">
    <property type="nucleotide sequence ID" value="NZ_FOFU01000002.1"/>
</dbReference>
<dbReference type="Gene3D" id="3.40.630.30">
    <property type="match status" value="1"/>
</dbReference>
<dbReference type="AlphaFoldDB" id="A0A1H9D9H9"/>
<dbReference type="InterPro" id="IPR016181">
    <property type="entry name" value="Acyl_CoA_acyltransferase"/>
</dbReference>
<name>A0A1H9D9H9_9SPIR</name>
<evidence type="ECO:0000313" key="3">
    <source>
        <dbReference type="Proteomes" id="UP000182360"/>
    </source>
</evidence>
<organism evidence="2 3">
    <name type="scientific">Treponema bryantii</name>
    <dbReference type="NCBI Taxonomy" id="163"/>
    <lineage>
        <taxon>Bacteria</taxon>
        <taxon>Pseudomonadati</taxon>
        <taxon>Spirochaetota</taxon>
        <taxon>Spirochaetia</taxon>
        <taxon>Spirochaetales</taxon>
        <taxon>Treponemataceae</taxon>
        <taxon>Treponema</taxon>
    </lineage>
</organism>
<dbReference type="OrthoDB" id="9786032at2"/>
<accession>A0A1H9D9H9</accession>